<evidence type="ECO:0000313" key="2">
    <source>
        <dbReference type="EMBL" id="CAI9298919.1"/>
    </source>
</evidence>
<name>A0AA35ZU27_LACSI</name>
<reference evidence="2" key="1">
    <citation type="submission" date="2023-04" db="EMBL/GenBank/DDBJ databases">
        <authorList>
            <person name="Vijverberg K."/>
            <person name="Xiong W."/>
            <person name="Schranz E."/>
        </authorList>
    </citation>
    <scope>NUCLEOTIDE SEQUENCE</scope>
</reference>
<gene>
    <name evidence="2" type="ORF">LSALG_LOCUS37655</name>
</gene>
<feature type="compositionally biased region" description="Basic and acidic residues" evidence="1">
    <location>
        <begin position="67"/>
        <end position="79"/>
    </location>
</feature>
<accession>A0AA35ZU27</accession>
<protein>
    <submittedName>
        <fullName evidence="2">Uncharacterized protein</fullName>
    </submittedName>
</protein>
<proteinExistence type="predicted"/>
<dbReference type="Proteomes" id="UP001177003">
    <property type="component" value="Chromosome 8"/>
</dbReference>
<evidence type="ECO:0000313" key="3">
    <source>
        <dbReference type="Proteomes" id="UP001177003"/>
    </source>
</evidence>
<evidence type="ECO:0000256" key="1">
    <source>
        <dbReference type="SAM" id="MobiDB-lite"/>
    </source>
</evidence>
<sequence>MPNEGLILNKWNHCLWIGTDLIKLCQVRSITKAPTSRRGVVFKGTMEKERERRLKNEGRSSEAAVTSDEKKETKQRGKGDFSVVSSMGGVAVGISDEPMVVSFSSPVARNRWNDQLLQSLIRAVPTAIREGRQGGSSPVVLLGVLRPIRKKKGKVVKGKASTIYRACLGGTRQERRKKRGCYILVSTRNQHTSDVLLGSHLENEAKEGKGEVLPLSLVIRRVGDGGSHKFFFPCRWYPRT</sequence>
<feature type="compositionally biased region" description="Basic and acidic residues" evidence="1">
    <location>
        <begin position="45"/>
        <end position="60"/>
    </location>
</feature>
<dbReference type="AlphaFoldDB" id="A0AA35ZU27"/>
<keyword evidence="3" id="KW-1185">Reference proteome</keyword>
<dbReference type="EMBL" id="OX465084">
    <property type="protein sequence ID" value="CAI9298919.1"/>
    <property type="molecule type" value="Genomic_DNA"/>
</dbReference>
<organism evidence="2 3">
    <name type="scientific">Lactuca saligna</name>
    <name type="common">Willowleaf lettuce</name>
    <dbReference type="NCBI Taxonomy" id="75948"/>
    <lineage>
        <taxon>Eukaryota</taxon>
        <taxon>Viridiplantae</taxon>
        <taxon>Streptophyta</taxon>
        <taxon>Embryophyta</taxon>
        <taxon>Tracheophyta</taxon>
        <taxon>Spermatophyta</taxon>
        <taxon>Magnoliopsida</taxon>
        <taxon>eudicotyledons</taxon>
        <taxon>Gunneridae</taxon>
        <taxon>Pentapetalae</taxon>
        <taxon>asterids</taxon>
        <taxon>campanulids</taxon>
        <taxon>Asterales</taxon>
        <taxon>Asteraceae</taxon>
        <taxon>Cichorioideae</taxon>
        <taxon>Cichorieae</taxon>
        <taxon>Lactucinae</taxon>
        <taxon>Lactuca</taxon>
    </lineage>
</organism>
<feature type="region of interest" description="Disordered" evidence="1">
    <location>
        <begin position="45"/>
        <end position="80"/>
    </location>
</feature>